<feature type="transmembrane region" description="Helical" evidence="6">
    <location>
        <begin position="166"/>
        <end position="182"/>
    </location>
</feature>
<keyword evidence="2" id="KW-1003">Cell membrane</keyword>
<comment type="subcellular location">
    <subcellularLocation>
        <location evidence="1">Cell membrane</location>
        <topology evidence="1">Multi-pass membrane protein</topology>
    </subcellularLocation>
</comment>
<dbReference type="InterPro" id="IPR019108">
    <property type="entry name" value="Caa3_assmbl_CtaG-rel"/>
</dbReference>
<evidence type="ECO:0000313" key="7">
    <source>
        <dbReference type="EMBL" id="GGL79703.1"/>
    </source>
</evidence>
<reference evidence="7" key="2">
    <citation type="submission" date="2020-09" db="EMBL/GenBank/DDBJ databases">
        <authorList>
            <person name="Sun Q."/>
            <person name="Zhou Y."/>
        </authorList>
    </citation>
    <scope>NUCLEOTIDE SEQUENCE</scope>
    <source>
        <strain evidence="7">CGMCC 4.7306</strain>
    </source>
</reference>
<feature type="transmembrane region" description="Helical" evidence="6">
    <location>
        <begin position="20"/>
        <end position="40"/>
    </location>
</feature>
<organism evidence="7 8">
    <name type="scientific">Microlunatus endophyticus</name>
    <dbReference type="NCBI Taxonomy" id="1716077"/>
    <lineage>
        <taxon>Bacteria</taxon>
        <taxon>Bacillati</taxon>
        <taxon>Actinomycetota</taxon>
        <taxon>Actinomycetes</taxon>
        <taxon>Propionibacteriales</taxon>
        <taxon>Propionibacteriaceae</taxon>
        <taxon>Microlunatus</taxon>
    </lineage>
</organism>
<keyword evidence="3 6" id="KW-0812">Transmembrane</keyword>
<evidence type="ECO:0008006" key="9">
    <source>
        <dbReference type="Google" id="ProtNLM"/>
    </source>
</evidence>
<evidence type="ECO:0000256" key="4">
    <source>
        <dbReference type="ARBA" id="ARBA00022989"/>
    </source>
</evidence>
<accession>A0A917W949</accession>
<proteinExistence type="predicted"/>
<feature type="transmembrane region" description="Helical" evidence="6">
    <location>
        <begin position="52"/>
        <end position="73"/>
    </location>
</feature>
<reference evidence="7" key="1">
    <citation type="journal article" date="2014" name="Int. J. Syst. Evol. Microbiol.">
        <title>Complete genome sequence of Corynebacterium casei LMG S-19264T (=DSM 44701T), isolated from a smear-ripened cheese.</title>
        <authorList>
            <consortium name="US DOE Joint Genome Institute (JGI-PGF)"/>
            <person name="Walter F."/>
            <person name="Albersmeier A."/>
            <person name="Kalinowski J."/>
            <person name="Ruckert C."/>
        </authorList>
    </citation>
    <scope>NUCLEOTIDE SEQUENCE</scope>
    <source>
        <strain evidence="7">CGMCC 4.7306</strain>
    </source>
</reference>
<comment type="caution">
    <text evidence="7">The sequence shown here is derived from an EMBL/GenBank/DDBJ whole genome shotgun (WGS) entry which is preliminary data.</text>
</comment>
<feature type="transmembrane region" description="Helical" evidence="6">
    <location>
        <begin position="244"/>
        <end position="266"/>
    </location>
</feature>
<evidence type="ECO:0000256" key="5">
    <source>
        <dbReference type="ARBA" id="ARBA00023136"/>
    </source>
</evidence>
<sequence length="329" mass="36146">MGRDRLTPWTWHAVVSSWSWRPGWIVVAVLLAAGYALALWWCRRAGRQSVGLAPAITFFSALLLLVLTVCSAFDTYSMALFWVHMIEHLLLIMVVPALLVLGHPLTLLRNAIGAKAVDRGMSVWPVAVLTHPLVGFVVYAAALVGTHLTHFMDLMAVHPWMMGAERVLYVVAGYLFLLPLLGNEPIRWRVPLMARLLLILVAMGPDTIVGIVLMQSNDPFPVMLAMRPSWAPSPAQDVLTGGGIMWVGGDGLMMVIGLATIAAILFTRDSDKLLGGWLERTRRSVLAQELGSGGEPVDSAMLSETSDVDDDQVVLDAYNRMLSRLKERE</sequence>
<evidence type="ECO:0000256" key="6">
    <source>
        <dbReference type="SAM" id="Phobius"/>
    </source>
</evidence>
<feature type="transmembrane region" description="Helical" evidence="6">
    <location>
        <begin position="194"/>
        <end position="214"/>
    </location>
</feature>
<dbReference type="GO" id="GO:0005886">
    <property type="term" value="C:plasma membrane"/>
    <property type="evidence" value="ECO:0007669"/>
    <property type="project" value="UniProtKB-SubCell"/>
</dbReference>
<evidence type="ECO:0000256" key="3">
    <source>
        <dbReference type="ARBA" id="ARBA00022692"/>
    </source>
</evidence>
<dbReference type="EMBL" id="BMMZ01000014">
    <property type="protein sequence ID" value="GGL79703.1"/>
    <property type="molecule type" value="Genomic_DNA"/>
</dbReference>
<evidence type="ECO:0000256" key="2">
    <source>
        <dbReference type="ARBA" id="ARBA00022475"/>
    </source>
</evidence>
<keyword evidence="8" id="KW-1185">Reference proteome</keyword>
<evidence type="ECO:0000313" key="8">
    <source>
        <dbReference type="Proteomes" id="UP000613840"/>
    </source>
</evidence>
<gene>
    <name evidence="7" type="ORF">GCM10011575_42510</name>
</gene>
<keyword evidence="5 6" id="KW-0472">Membrane</keyword>
<dbReference type="Pfam" id="PF09678">
    <property type="entry name" value="Caa3_CtaG"/>
    <property type="match status" value="1"/>
</dbReference>
<evidence type="ECO:0000256" key="1">
    <source>
        <dbReference type="ARBA" id="ARBA00004651"/>
    </source>
</evidence>
<dbReference type="Proteomes" id="UP000613840">
    <property type="component" value="Unassembled WGS sequence"/>
</dbReference>
<name>A0A917W949_9ACTN</name>
<feature type="transmembrane region" description="Helical" evidence="6">
    <location>
        <begin position="79"/>
        <end position="102"/>
    </location>
</feature>
<keyword evidence="4 6" id="KW-1133">Transmembrane helix</keyword>
<dbReference type="AlphaFoldDB" id="A0A917W949"/>
<dbReference type="RefSeq" id="WP_188897601.1">
    <property type="nucleotide sequence ID" value="NZ_BMMZ01000014.1"/>
</dbReference>
<feature type="transmembrane region" description="Helical" evidence="6">
    <location>
        <begin position="123"/>
        <end position="146"/>
    </location>
</feature>
<protein>
    <recommendedName>
        <fullName evidence="9">Copper resistance protein D</fullName>
    </recommendedName>
</protein>